<organism evidence="1">
    <name type="scientific">Siphoviridae sp. ctYM922</name>
    <dbReference type="NCBI Taxonomy" id="2825547"/>
    <lineage>
        <taxon>Viruses</taxon>
        <taxon>Duplodnaviria</taxon>
        <taxon>Heunggongvirae</taxon>
        <taxon>Uroviricota</taxon>
        <taxon>Caudoviricetes</taxon>
    </lineage>
</organism>
<reference evidence="1" key="1">
    <citation type="journal article" date="2021" name="Proc. Natl. Acad. Sci. U.S.A.">
        <title>A Catalog of Tens of Thousands of Viruses from Human Metagenomes Reveals Hidden Associations with Chronic Diseases.</title>
        <authorList>
            <person name="Tisza M.J."/>
            <person name="Buck C.B."/>
        </authorList>
    </citation>
    <scope>NUCLEOTIDE SEQUENCE</scope>
    <source>
        <strain evidence="1">CtYM922</strain>
    </source>
</reference>
<dbReference type="EMBL" id="BK016042">
    <property type="protein sequence ID" value="DAF91010.1"/>
    <property type="molecule type" value="Genomic_DNA"/>
</dbReference>
<accession>A0A8S5U9D6</accession>
<evidence type="ECO:0000313" key="1">
    <source>
        <dbReference type="EMBL" id="DAF91010.1"/>
    </source>
</evidence>
<sequence>MKTPKYHNRKLNFIKRINNLYLFEDPKTKIKTTFTLEQLAEFNMKAREILVKNNNSNINYYEEKIKEYNKYLEGKKSKGELIFEWLKQHQNKTAREIEDESNICKYQDMSNIVRDFNKKYINKNKQICSYKVKQNIKGKTSVVNCYFAEDV</sequence>
<protein>
    <submittedName>
        <fullName evidence="1">Uncharacterized protein</fullName>
    </submittedName>
</protein>
<name>A0A8S5U9D6_9CAUD</name>
<proteinExistence type="predicted"/>